<dbReference type="AlphaFoldDB" id="A0A537KMQ1"/>
<sequence>MGDAVPAKPPLSFHASGWPATDGYVVPTPVPPDTVIPMSWLKPALAVHKSAFALTMSDPFDGGVKGTVGSAPGPRSVQVDPLLLTR</sequence>
<feature type="region of interest" description="Disordered" evidence="1">
    <location>
        <begin position="65"/>
        <end position="86"/>
    </location>
</feature>
<evidence type="ECO:0000256" key="1">
    <source>
        <dbReference type="SAM" id="MobiDB-lite"/>
    </source>
</evidence>
<organism evidence="2 3">
    <name type="scientific">Candidatus Segetimicrobium genomatis</name>
    <dbReference type="NCBI Taxonomy" id="2569760"/>
    <lineage>
        <taxon>Bacteria</taxon>
        <taxon>Bacillati</taxon>
        <taxon>Candidatus Sysuimicrobiota</taxon>
        <taxon>Candidatus Sysuimicrobiia</taxon>
        <taxon>Candidatus Sysuimicrobiales</taxon>
        <taxon>Candidatus Segetimicrobiaceae</taxon>
        <taxon>Candidatus Segetimicrobium</taxon>
    </lineage>
</organism>
<accession>A0A537KMQ1</accession>
<protein>
    <submittedName>
        <fullName evidence="2">Uncharacterized protein</fullName>
    </submittedName>
</protein>
<comment type="caution">
    <text evidence="2">The sequence shown here is derived from an EMBL/GenBank/DDBJ whole genome shotgun (WGS) entry which is preliminary data.</text>
</comment>
<proteinExistence type="predicted"/>
<evidence type="ECO:0000313" key="2">
    <source>
        <dbReference type="EMBL" id="TMI97004.1"/>
    </source>
</evidence>
<name>A0A537KMQ1_9BACT</name>
<reference evidence="2 3" key="1">
    <citation type="journal article" date="2019" name="Nat. Microbiol.">
        <title>Mediterranean grassland soil C-N compound turnover is dependent on rainfall and depth, and is mediated by genomically divergent microorganisms.</title>
        <authorList>
            <person name="Diamond S."/>
            <person name="Andeer P.F."/>
            <person name="Li Z."/>
            <person name="Crits-Christoph A."/>
            <person name="Burstein D."/>
            <person name="Anantharaman K."/>
            <person name="Lane K.R."/>
            <person name="Thomas B.C."/>
            <person name="Pan C."/>
            <person name="Northen T.R."/>
            <person name="Banfield J.F."/>
        </authorList>
    </citation>
    <scope>NUCLEOTIDE SEQUENCE [LARGE SCALE GENOMIC DNA]</scope>
    <source>
        <strain evidence="2">NP_4</strain>
    </source>
</reference>
<gene>
    <name evidence="2" type="ORF">E6H01_13510</name>
</gene>
<dbReference type="Proteomes" id="UP000319353">
    <property type="component" value="Unassembled WGS sequence"/>
</dbReference>
<dbReference type="EMBL" id="VBAL01000230">
    <property type="protein sequence ID" value="TMI97004.1"/>
    <property type="molecule type" value="Genomic_DNA"/>
</dbReference>
<evidence type="ECO:0000313" key="3">
    <source>
        <dbReference type="Proteomes" id="UP000319353"/>
    </source>
</evidence>